<dbReference type="InterPro" id="IPR036812">
    <property type="entry name" value="NAD(P)_OxRdtase_dom_sf"/>
</dbReference>
<dbReference type="PROSITE" id="PS00198">
    <property type="entry name" value="4FE4S_FER_1"/>
    <property type="match status" value="1"/>
</dbReference>
<dbReference type="Pfam" id="PF13187">
    <property type="entry name" value="Fer4_9"/>
    <property type="match status" value="1"/>
</dbReference>
<feature type="domain" description="4Fe-4S ferredoxin-type" evidence="5">
    <location>
        <begin position="354"/>
        <end position="433"/>
    </location>
</feature>
<dbReference type="SUPFAM" id="SSF46548">
    <property type="entry name" value="alpha-helical ferredoxin"/>
    <property type="match status" value="1"/>
</dbReference>
<sequence>MTKKEQMDMNRRQFLKRLGFGAGSAMALMAMEPLNVLAKEKDKTTVENRMTYRVQHGSGEQISLLGFGMMRLPNNQDEVNRLVAYAIEHGVNYFDTAPMYMGGQSEVLTGNALARHPREKFYVATKMSNQNRRTWSFEESKAMYEQSMERLKVDHIDYYLLHAIGGGMESLKGRFLDNGILDFLLKEREAGRIKHLGFSYHGDVRDFDWLLDHQDEYHWDFVQIQMNFLDWRHASMRGGRRADADAEYLYGKCEKLGVQNVVMEPLRGGAFGRMAQELTDQLKAVHPDDSTARWAFRWVGSHNNILTTLSGMNRMDHLEDNIKTFSPLDPCTEQENILLAEIADQMSGIPTIPCTACEYCMPCPYGVDIPGNFAAYNEAVNTHLLPLPHKEAADYAKRQQAFIDEYKKALPDDKKWASRCQDCEVCLSKCPQQIRIPNQMARIVETLRKR</sequence>
<evidence type="ECO:0000256" key="1">
    <source>
        <dbReference type="ARBA" id="ARBA00022723"/>
    </source>
</evidence>
<gene>
    <name evidence="6" type="ORF">SAMN04487901_11079</name>
</gene>
<dbReference type="Gene3D" id="3.20.20.100">
    <property type="entry name" value="NADP-dependent oxidoreductase domain"/>
    <property type="match status" value="1"/>
</dbReference>
<keyword evidence="1" id="KW-0479">Metal-binding</keyword>
<keyword evidence="3" id="KW-0411">Iron-sulfur</keyword>
<dbReference type="GO" id="GO:0046872">
    <property type="term" value="F:metal ion binding"/>
    <property type="evidence" value="ECO:0007669"/>
    <property type="project" value="UniProtKB-KW"/>
</dbReference>
<proteinExistence type="predicted"/>
<evidence type="ECO:0000256" key="3">
    <source>
        <dbReference type="ARBA" id="ARBA00023014"/>
    </source>
</evidence>
<accession>A0A1G7XF78</accession>
<evidence type="ECO:0000313" key="6">
    <source>
        <dbReference type="EMBL" id="SDG82786.1"/>
    </source>
</evidence>
<dbReference type="EMBL" id="FNCQ01000010">
    <property type="protein sequence ID" value="SDG82786.1"/>
    <property type="molecule type" value="Genomic_DNA"/>
</dbReference>
<dbReference type="STRING" id="645274.SAMN04487901_11079"/>
<keyword evidence="7" id="KW-1185">Reference proteome</keyword>
<dbReference type="InterPro" id="IPR006311">
    <property type="entry name" value="TAT_signal"/>
</dbReference>
<dbReference type="RefSeq" id="WP_091817979.1">
    <property type="nucleotide sequence ID" value="NZ_FNCQ01000010.1"/>
</dbReference>
<reference evidence="7" key="1">
    <citation type="submission" date="2016-10" db="EMBL/GenBank/DDBJ databases">
        <authorList>
            <person name="Varghese N."/>
            <person name="Submissions S."/>
        </authorList>
    </citation>
    <scope>NUCLEOTIDE SEQUENCE [LARGE SCALE GENOMIC DNA]</scope>
    <source>
        <strain evidence="7">BP1-148</strain>
    </source>
</reference>
<evidence type="ECO:0000256" key="2">
    <source>
        <dbReference type="ARBA" id="ARBA00023004"/>
    </source>
</evidence>
<evidence type="ECO:0000313" key="7">
    <source>
        <dbReference type="Proteomes" id="UP000198779"/>
    </source>
</evidence>
<evidence type="ECO:0000259" key="4">
    <source>
        <dbReference type="Pfam" id="PF00248"/>
    </source>
</evidence>
<dbReference type="Pfam" id="PF00248">
    <property type="entry name" value="Aldo_ket_red"/>
    <property type="match status" value="1"/>
</dbReference>
<dbReference type="PANTHER" id="PTHR43312">
    <property type="entry name" value="D-THREO-ALDOSE 1-DEHYDROGENASE"/>
    <property type="match status" value="1"/>
</dbReference>
<dbReference type="InterPro" id="IPR017900">
    <property type="entry name" value="4Fe4S_Fe_S_CS"/>
</dbReference>
<dbReference type="InterPro" id="IPR023210">
    <property type="entry name" value="NADP_OxRdtase_dom"/>
</dbReference>
<dbReference type="InterPro" id="IPR017896">
    <property type="entry name" value="4Fe4S_Fe-S-bd"/>
</dbReference>
<dbReference type="Proteomes" id="UP000198779">
    <property type="component" value="Unassembled WGS sequence"/>
</dbReference>
<feature type="domain" description="NADP-dependent oxidoreductase" evidence="4">
    <location>
        <begin position="65"/>
        <end position="326"/>
    </location>
</feature>
<dbReference type="PANTHER" id="PTHR43312:SF2">
    <property type="entry name" value="OXIDOREDUCTASE"/>
    <property type="match status" value="1"/>
</dbReference>
<dbReference type="CDD" id="cd19096">
    <property type="entry name" value="AKR_Fe-S_oxidoreductase"/>
    <property type="match status" value="1"/>
</dbReference>
<dbReference type="PROSITE" id="PS51318">
    <property type="entry name" value="TAT"/>
    <property type="match status" value="1"/>
</dbReference>
<dbReference type="AlphaFoldDB" id="A0A1G7XF78"/>
<evidence type="ECO:0000259" key="5">
    <source>
        <dbReference type="Pfam" id="PF13187"/>
    </source>
</evidence>
<dbReference type="SUPFAM" id="SSF51430">
    <property type="entry name" value="NAD(P)-linked oxidoreductase"/>
    <property type="match status" value="1"/>
</dbReference>
<protein>
    <submittedName>
        <fullName evidence="6">Uncharacterized protein</fullName>
    </submittedName>
</protein>
<dbReference type="GO" id="GO:0051536">
    <property type="term" value="F:iron-sulfur cluster binding"/>
    <property type="evidence" value="ECO:0007669"/>
    <property type="project" value="UniProtKB-KW"/>
</dbReference>
<keyword evidence="2" id="KW-0408">Iron</keyword>
<name>A0A1G7XF78_9BACT</name>
<organism evidence="6 7">
    <name type="scientific">Prevotella communis</name>
    <dbReference type="NCBI Taxonomy" id="2913614"/>
    <lineage>
        <taxon>Bacteria</taxon>
        <taxon>Pseudomonadati</taxon>
        <taxon>Bacteroidota</taxon>
        <taxon>Bacteroidia</taxon>
        <taxon>Bacteroidales</taxon>
        <taxon>Prevotellaceae</taxon>
        <taxon>Prevotella</taxon>
    </lineage>
</organism>
<dbReference type="InterPro" id="IPR053135">
    <property type="entry name" value="AKR2_Oxidoreductase"/>
</dbReference>